<gene>
    <name evidence="1" type="ORF">OOU_Y34scaffold00722g6</name>
</gene>
<proteinExistence type="predicted"/>
<dbReference type="EMBL" id="JH793504">
    <property type="protein sequence ID" value="ELQ35200.1"/>
    <property type="molecule type" value="Genomic_DNA"/>
</dbReference>
<protein>
    <submittedName>
        <fullName evidence="1">Uncharacterized protein</fullName>
    </submittedName>
</protein>
<dbReference type="AlphaFoldDB" id="A0AA97NRX3"/>
<accession>A0AA97NRX3</accession>
<dbReference type="Proteomes" id="UP000011086">
    <property type="component" value="Unassembled WGS sequence"/>
</dbReference>
<evidence type="ECO:0000313" key="1">
    <source>
        <dbReference type="EMBL" id="ELQ35200.1"/>
    </source>
</evidence>
<name>A0AA97NRX3_PYRO3</name>
<organism evidence="1">
    <name type="scientific">Pyricularia oryzae (strain Y34)</name>
    <name type="common">Rice blast fungus</name>
    <name type="synonym">Magnaporthe oryzae</name>
    <dbReference type="NCBI Taxonomy" id="1143189"/>
    <lineage>
        <taxon>Eukaryota</taxon>
        <taxon>Fungi</taxon>
        <taxon>Dikarya</taxon>
        <taxon>Ascomycota</taxon>
        <taxon>Pezizomycotina</taxon>
        <taxon>Sordariomycetes</taxon>
        <taxon>Sordariomycetidae</taxon>
        <taxon>Magnaporthales</taxon>
        <taxon>Pyriculariaceae</taxon>
        <taxon>Pyricularia</taxon>
    </lineage>
</organism>
<sequence length="40" mass="4752">MARLRTEREQEAARTQEICIKVALKNLKEGRFPIRIVNIR</sequence>
<reference evidence="1" key="1">
    <citation type="journal article" date="2012" name="PLoS Genet.">
        <title>Comparative analysis of the genomes of two field isolates of the rice blast fungus Magnaporthe oryzae.</title>
        <authorList>
            <person name="Xue M."/>
            <person name="Yang J."/>
            <person name="Li Z."/>
            <person name="Hu S."/>
            <person name="Yao N."/>
            <person name="Dean R.A."/>
            <person name="Zhao W."/>
            <person name="Shen M."/>
            <person name="Zhang H."/>
            <person name="Li C."/>
            <person name="Liu L."/>
            <person name="Cao L."/>
            <person name="Xu X."/>
            <person name="Xing Y."/>
            <person name="Hsiang T."/>
            <person name="Zhang Z."/>
            <person name="Xu J.R."/>
            <person name="Peng Y.L."/>
        </authorList>
    </citation>
    <scope>NUCLEOTIDE SEQUENCE</scope>
    <source>
        <strain evidence="1">Y34</strain>
    </source>
</reference>